<dbReference type="Pfam" id="PF08447">
    <property type="entry name" value="PAS_3"/>
    <property type="match status" value="1"/>
</dbReference>
<feature type="domain" description="PAC" evidence="10">
    <location>
        <begin position="456"/>
        <end position="508"/>
    </location>
</feature>
<protein>
    <recommendedName>
        <fullName evidence="2">histidine kinase</fullName>
        <ecNumber evidence="2">2.7.13.3</ecNumber>
    </recommendedName>
</protein>
<evidence type="ECO:0000256" key="7">
    <source>
        <dbReference type="SAM" id="Coils"/>
    </source>
</evidence>
<dbReference type="EMBL" id="DS989842">
    <property type="protein sequence ID" value="EDX78323.1"/>
    <property type="molecule type" value="Genomic_DNA"/>
</dbReference>
<evidence type="ECO:0000259" key="8">
    <source>
        <dbReference type="PROSITE" id="PS50109"/>
    </source>
</evidence>
<proteinExistence type="predicted"/>
<dbReference type="RefSeq" id="WP_006098756.1">
    <property type="nucleotide sequence ID" value="NZ_DS989842.1"/>
</dbReference>
<keyword evidence="12" id="KW-1185">Reference proteome</keyword>
<evidence type="ECO:0000256" key="6">
    <source>
        <dbReference type="ARBA" id="ARBA00023012"/>
    </source>
</evidence>
<dbReference type="Gene3D" id="3.30.565.10">
    <property type="entry name" value="Histidine kinase-like ATPase, C-terminal domain"/>
    <property type="match status" value="1"/>
</dbReference>
<dbReference type="SUPFAM" id="SSF47384">
    <property type="entry name" value="Homodimeric domain of signal transducing histidine kinase"/>
    <property type="match status" value="1"/>
</dbReference>
<dbReference type="SMART" id="SM00086">
    <property type="entry name" value="PAC"/>
    <property type="match status" value="1"/>
</dbReference>
<evidence type="ECO:0000259" key="9">
    <source>
        <dbReference type="PROSITE" id="PS50112"/>
    </source>
</evidence>
<dbReference type="SUPFAM" id="SSF55874">
    <property type="entry name" value="ATPase domain of HSP90 chaperone/DNA topoisomerase II/histidine kinase"/>
    <property type="match status" value="1"/>
</dbReference>
<dbReference type="InterPro" id="IPR035965">
    <property type="entry name" value="PAS-like_dom_sf"/>
</dbReference>
<dbReference type="InterPro" id="IPR000700">
    <property type="entry name" value="PAS-assoc_C"/>
</dbReference>
<dbReference type="FunFam" id="3.30.565.10:FF:000006">
    <property type="entry name" value="Sensor histidine kinase WalK"/>
    <property type="match status" value="1"/>
</dbReference>
<dbReference type="CDD" id="cd00130">
    <property type="entry name" value="PAS"/>
    <property type="match status" value="1"/>
</dbReference>
<dbReference type="PROSITE" id="PS50109">
    <property type="entry name" value="HIS_KIN"/>
    <property type="match status" value="1"/>
</dbReference>
<dbReference type="CDD" id="cd00082">
    <property type="entry name" value="HisKA"/>
    <property type="match status" value="1"/>
</dbReference>
<dbReference type="InterPro" id="IPR005467">
    <property type="entry name" value="His_kinase_dom"/>
</dbReference>
<dbReference type="SMART" id="SM00388">
    <property type="entry name" value="HisKA"/>
    <property type="match status" value="1"/>
</dbReference>
<dbReference type="PANTHER" id="PTHR43711">
    <property type="entry name" value="TWO-COMPONENT HISTIDINE KINASE"/>
    <property type="match status" value="1"/>
</dbReference>
<feature type="domain" description="Histidine kinase" evidence="8">
    <location>
        <begin position="526"/>
        <end position="746"/>
    </location>
</feature>
<dbReference type="PROSITE" id="PS50112">
    <property type="entry name" value="PAS"/>
    <property type="match status" value="1"/>
</dbReference>
<dbReference type="EC" id="2.7.13.3" evidence="2"/>
<dbReference type="InterPro" id="IPR029016">
    <property type="entry name" value="GAF-like_dom_sf"/>
</dbReference>
<dbReference type="Proteomes" id="UP000003835">
    <property type="component" value="Unassembled WGS sequence"/>
</dbReference>
<dbReference type="STRING" id="118168.MC7420_8061"/>
<gene>
    <name evidence="11" type="ORF">MC7420_8061</name>
</gene>
<dbReference type="Pfam" id="PF01590">
    <property type="entry name" value="GAF"/>
    <property type="match status" value="1"/>
</dbReference>
<dbReference type="InterPro" id="IPR000014">
    <property type="entry name" value="PAS"/>
</dbReference>
<dbReference type="InterPro" id="IPR036097">
    <property type="entry name" value="HisK_dim/P_sf"/>
</dbReference>
<feature type="domain" description="PAS" evidence="9">
    <location>
        <begin position="380"/>
        <end position="453"/>
    </location>
</feature>
<reference evidence="11 12" key="1">
    <citation type="submission" date="2008-07" db="EMBL/GenBank/DDBJ databases">
        <authorList>
            <person name="Tandeau de Marsac N."/>
            <person name="Ferriera S."/>
            <person name="Johnson J."/>
            <person name="Kravitz S."/>
            <person name="Beeson K."/>
            <person name="Sutton G."/>
            <person name="Rogers Y.-H."/>
            <person name="Friedman R."/>
            <person name="Frazier M."/>
            <person name="Venter J.C."/>
        </authorList>
    </citation>
    <scope>NUCLEOTIDE SEQUENCE [LARGE SCALE GENOMIC DNA]</scope>
    <source>
        <strain evidence="11 12">PCC 7420</strain>
    </source>
</reference>
<dbReference type="InterPro" id="IPR013655">
    <property type="entry name" value="PAS_fold_3"/>
</dbReference>
<dbReference type="AlphaFoldDB" id="B4VIQ8"/>
<evidence type="ECO:0000256" key="2">
    <source>
        <dbReference type="ARBA" id="ARBA00012438"/>
    </source>
</evidence>
<dbReference type="InterPro" id="IPR001610">
    <property type="entry name" value="PAC"/>
</dbReference>
<sequence>MAISSKHLSINANELGTMENHLLTLQVAIMQQIAQVTQGQCVPQDGLQTTADQLRYGLQVDSCLMFIVSDFEPITTPFEGEVKGKKRQENPYQLLRGQGTVDDSSSRLICEFYGKYYTWLIQGKPLIFPIADEHPPAPIQEWQRLSGLPLLILPLCHRQSYFGAISLMATQAQRQWSQAEIDCVCAIASQWAMVFYHIQQEQKYHIQQQKHQQVIAALNRAESRNNALLEIIPDALFRINSAGIYLDCYGTKTETLSIPATDIIGKHLHQILPTQVAGLIWEHIEQALETKTIQRVEYQLWVNGKARNFEARIVASGFEEVSVIVQDVTDRVQMRLSLEQVNDALEMRVEERTAALRKVNDVLQAEIIERKRIEEQLRTSEEQLRQLTENIREVFFLTTPDFSQMIYISPVYQEVWGRSTKSLYEQPSSWLESIHPEDRDRVTQALHKQSLGEANFQEEYRIVRPDSSVRWMGVRAFPVVNEAGITIRIAGIAEDITERQRVQAEILNALAQEKELSDLKSRFITVTSHEFRTPLTTIHSSAELLEHYRHKWSDEKQQMHLHRIQGSVKYMTKLLNDVLILGKTDAGKLALSLEPINLELFCATLVKELQLNQPELSVINISYEWELTLDAQVIYLDKQLLQQILENVLSNAIKYSSSEETIEVKLKGNREQITLEIRDRGIGIPLDDQDRLFEAFHRGTNVGTIPGTGLGLTIVKKCVDIHQGNIDINSIIGVGTTVTVTLPILNS</sequence>
<keyword evidence="5" id="KW-0418">Kinase</keyword>
<dbReference type="Gene3D" id="3.30.450.20">
    <property type="entry name" value="PAS domain"/>
    <property type="match status" value="2"/>
</dbReference>
<evidence type="ECO:0000259" key="10">
    <source>
        <dbReference type="PROSITE" id="PS50113"/>
    </source>
</evidence>
<dbReference type="OrthoDB" id="9770795at2"/>
<dbReference type="HOGENOM" id="CLU_000445_89_2_3"/>
<comment type="catalytic activity">
    <reaction evidence="1">
        <text>ATP + protein L-histidine = ADP + protein N-phospho-L-histidine.</text>
        <dbReference type="EC" id="2.7.13.3"/>
    </reaction>
</comment>
<dbReference type="InterPro" id="IPR003018">
    <property type="entry name" value="GAF"/>
</dbReference>
<dbReference type="InterPro" id="IPR036890">
    <property type="entry name" value="HATPase_C_sf"/>
</dbReference>
<organism evidence="11 12">
    <name type="scientific">Coleofasciculus chthonoplastes PCC 7420</name>
    <dbReference type="NCBI Taxonomy" id="118168"/>
    <lineage>
        <taxon>Bacteria</taxon>
        <taxon>Bacillati</taxon>
        <taxon>Cyanobacteriota</taxon>
        <taxon>Cyanophyceae</taxon>
        <taxon>Coleofasciculales</taxon>
        <taxon>Coleofasciculaceae</taxon>
        <taxon>Coleofasciculus</taxon>
    </lineage>
</organism>
<dbReference type="GO" id="GO:0000155">
    <property type="term" value="F:phosphorelay sensor kinase activity"/>
    <property type="evidence" value="ECO:0007669"/>
    <property type="project" value="InterPro"/>
</dbReference>
<dbReference type="InterPro" id="IPR004358">
    <property type="entry name" value="Sig_transdc_His_kin-like_C"/>
</dbReference>
<evidence type="ECO:0000313" key="12">
    <source>
        <dbReference type="Proteomes" id="UP000003835"/>
    </source>
</evidence>
<dbReference type="InterPro" id="IPR050736">
    <property type="entry name" value="Sensor_HK_Regulatory"/>
</dbReference>
<dbReference type="NCBIfam" id="TIGR00229">
    <property type="entry name" value="sensory_box"/>
    <property type="match status" value="1"/>
</dbReference>
<keyword evidence="3" id="KW-0597">Phosphoprotein</keyword>
<keyword evidence="6" id="KW-0902">Two-component regulatory system</keyword>
<dbReference type="PROSITE" id="PS50113">
    <property type="entry name" value="PAC"/>
    <property type="match status" value="1"/>
</dbReference>
<dbReference type="PANTHER" id="PTHR43711:SF26">
    <property type="entry name" value="SENSOR HISTIDINE KINASE RCSC"/>
    <property type="match status" value="1"/>
</dbReference>
<dbReference type="CDD" id="cd00075">
    <property type="entry name" value="HATPase"/>
    <property type="match status" value="1"/>
</dbReference>
<keyword evidence="7" id="KW-0175">Coiled coil</keyword>
<dbReference type="SMART" id="SM00387">
    <property type="entry name" value="HATPase_c"/>
    <property type="match status" value="1"/>
</dbReference>
<dbReference type="InterPro" id="IPR003594">
    <property type="entry name" value="HATPase_dom"/>
</dbReference>
<name>B4VIQ8_9CYAN</name>
<dbReference type="SUPFAM" id="SSF55781">
    <property type="entry name" value="GAF domain-like"/>
    <property type="match status" value="1"/>
</dbReference>
<accession>B4VIQ8</accession>
<evidence type="ECO:0000256" key="4">
    <source>
        <dbReference type="ARBA" id="ARBA00022679"/>
    </source>
</evidence>
<feature type="coiled-coil region" evidence="7">
    <location>
        <begin position="356"/>
        <end position="390"/>
    </location>
</feature>
<dbReference type="SMART" id="SM00065">
    <property type="entry name" value="GAF"/>
    <property type="match status" value="1"/>
</dbReference>
<dbReference type="InterPro" id="IPR003661">
    <property type="entry name" value="HisK_dim/P_dom"/>
</dbReference>
<evidence type="ECO:0000256" key="3">
    <source>
        <dbReference type="ARBA" id="ARBA00022553"/>
    </source>
</evidence>
<evidence type="ECO:0000313" key="11">
    <source>
        <dbReference type="EMBL" id="EDX78323.1"/>
    </source>
</evidence>
<dbReference type="Pfam" id="PF00512">
    <property type="entry name" value="HisKA"/>
    <property type="match status" value="1"/>
</dbReference>
<keyword evidence="4" id="KW-0808">Transferase</keyword>
<dbReference type="Gene3D" id="3.30.450.40">
    <property type="match status" value="1"/>
</dbReference>
<dbReference type="SMART" id="SM00091">
    <property type="entry name" value="PAS"/>
    <property type="match status" value="2"/>
</dbReference>
<dbReference type="eggNOG" id="COG2205">
    <property type="taxonomic scope" value="Bacteria"/>
</dbReference>
<dbReference type="Pfam" id="PF02518">
    <property type="entry name" value="HATPase_c"/>
    <property type="match status" value="1"/>
</dbReference>
<dbReference type="InterPro" id="IPR013656">
    <property type="entry name" value="PAS_4"/>
</dbReference>
<dbReference type="PRINTS" id="PR00344">
    <property type="entry name" value="BCTRLSENSOR"/>
</dbReference>
<evidence type="ECO:0000256" key="5">
    <source>
        <dbReference type="ARBA" id="ARBA00022777"/>
    </source>
</evidence>
<dbReference type="Pfam" id="PF08448">
    <property type="entry name" value="PAS_4"/>
    <property type="match status" value="1"/>
</dbReference>
<evidence type="ECO:0000256" key="1">
    <source>
        <dbReference type="ARBA" id="ARBA00000085"/>
    </source>
</evidence>
<dbReference type="Gene3D" id="1.10.287.130">
    <property type="match status" value="1"/>
</dbReference>
<dbReference type="SUPFAM" id="SSF55785">
    <property type="entry name" value="PYP-like sensor domain (PAS domain)"/>
    <property type="match status" value="2"/>
</dbReference>